<name>A0ABR2XA11_9PEZI</name>
<feature type="region of interest" description="Disordered" evidence="1">
    <location>
        <begin position="1"/>
        <end position="34"/>
    </location>
</feature>
<keyword evidence="3" id="KW-1185">Reference proteome</keyword>
<sequence>MQQSLGRHWGHAGRLISSPAARKKHGPPGSRDASLGFVLLPTGNACHHEEQTQIGMGNGGRSLPFWLKGGCAVEGQDQILSESVACVKAEHADQEEHSSGVAVLHHIRLDPAGPSARRRPLATPTYENDLAFPSDLGSLDMSLDWTSLDLAEPLAISPETQITPPQATETQPSDPRAVCVQQLSSLALDIDRAYNLIPSRPNIHVPKDGPAHDLMALWSAKYSQSQCLEQLFTSAQQLLAIYPSTLDIIFQDPEVEGCHDPDCLHRQELPALVEDQLGGLEGVYEADRLDAFVFNLLMTCHMRIVDVLDLLLVHVRICATVTLATPNPKEPKLDIPELKVGNFVASPESSSSMQAMLLVHIASLLVDRAKQLSERATEALEDGQSTRQTSMLKLQCEVLVEAGESKVLALNKVRNALVKVGYMR</sequence>
<gene>
    <name evidence="2" type="ORF">SCAR479_12760</name>
</gene>
<dbReference type="Proteomes" id="UP001465668">
    <property type="component" value="Unassembled WGS sequence"/>
</dbReference>
<organism evidence="2 3">
    <name type="scientific">Seiridium cardinale</name>
    <dbReference type="NCBI Taxonomy" id="138064"/>
    <lineage>
        <taxon>Eukaryota</taxon>
        <taxon>Fungi</taxon>
        <taxon>Dikarya</taxon>
        <taxon>Ascomycota</taxon>
        <taxon>Pezizomycotina</taxon>
        <taxon>Sordariomycetes</taxon>
        <taxon>Xylariomycetidae</taxon>
        <taxon>Amphisphaeriales</taxon>
        <taxon>Sporocadaceae</taxon>
        <taxon>Seiridium</taxon>
    </lineage>
</organism>
<evidence type="ECO:0000313" key="2">
    <source>
        <dbReference type="EMBL" id="KAK9770589.1"/>
    </source>
</evidence>
<comment type="caution">
    <text evidence="2">The sequence shown here is derived from an EMBL/GenBank/DDBJ whole genome shotgun (WGS) entry which is preliminary data.</text>
</comment>
<evidence type="ECO:0008006" key="4">
    <source>
        <dbReference type="Google" id="ProtNLM"/>
    </source>
</evidence>
<accession>A0ABR2XA11</accession>
<reference evidence="2 3" key="1">
    <citation type="submission" date="2024-02" db="EMBL/GenBank/DDBJ databases">
        <title>First draft genome assembly of two strains of Seiridium cardinale.</title>
        <authorList>
            <person name="Emiliani G."/>
            <person name="Scali E."/>
        </authorList>
    </citation>
    <scope>NUCLEOTIDE SEQUENCE [LARGE SCALE GENOMIC DNA]</scope>
    <source>
        <strain evidence="2 3">BM-138-000479</strain>
    </source>
</reference>
<evidence type="ECO:0000256" key="1">
    <source>
        <dbReference type="SAM" id="MobiDB-lite"/>
    </source>
</evidence>
<proteinExistence type="predicted"/>
<evidence type="ECO:0000313" key="3">
    <source>
        <dbReference type="Proteomes" id="UP001465668"/>
    </source>
</evidence>
<protein>
    <recommendedName>
        <fullName evidence="4">Transcription factor ACEII</fullName>
    </recommendedName>
</protein>
<dbReference type="EMBL" id="JARVKM010000090">
    <property type="protein sequence ID" value="KAK9770589.1"/>
    <property type="molecule type" value="Genomic_DNA"/>
</dbReference>